<keyword evidence="10" id="KW-0418">Kinase</keyword>
<dbReference type="AlphaFoldDB" id="A0A2P8D0W1"/>
<dbReference type="Gene3D" id="1.10.10.10">
    <property type="entry name" value="Winged helix-like DNA-binding domain superfamily/Winged helix DNA-binding domain"/>
    <property type="match status" value="1"/>
</dbReference>
<dbReference type="InterPro" id="IPR005467">
    <property type="entry name" value="His_kinase_dom"/>
</dbReference>
<dbReference type="SUPFAM" id="SSF46894">
    <property type="entry name" value="C-terminal effector domain of the bipartite response regulators"/>
    <property type="match status" value="1"/>
</dbReference>
<dbReference type="SMART" id="SM00387">
    <property type="entry name" value="HATPase_c"/>
    <property type="match status" value="1"/>
</dbReference>
<dbReference type="InterPro" id="IPR036388">
    <property type="entry name" value="WH-like_DNA-bd_sf"/>
</dbReference>
<dbReference type="SMART" id="SM00448">
    <property type="entry name" value="REC"/>
    <property type="match status" value="1"/>
</dbReference>
<dbReference type="InterPro" id="IPR036890">
    <property type="entry name" value="HATPase_C_sf"/>
</dbReference>
<dbReference type="PRINTS" id="PR00038">
    <property type="entry name" value="HTHLUXR"/>
</dbReference>
<dbReference type="PANTHER" id="PTHR43547">
    <property type="entry name" value="TWO-COMPONENT HISTIDINE KINASE"/>
    <property type="match status" value="1"/>
</dbReference>
<dbReference type="GO" id="GO:0006355">
    <property type="term" value="P:regulation of DNA-templated transcription"/>
    <property type="evidence" value="ECO:0007669"/>
    <property type="project" value="InterPro"/>
</dbReference>
<evidence type="ECO:0000259" key="8">
    <source>
        <dbReference type="PROSITE" id="PS50109"/>
    </source>
</evidence>
<dbReference type="Gene3D" id="3.40.50.2300">
    <property type="match status" value="1"/>
</dbReference>
<dbReference type="Proteomes" id="UP000240572">
    <property type="component" value="Unassembled WGS sequence"/>
</dbReference>
<dbReference type="EC" id="2.7.13.3" evidence="2"/>
<comment type="caution">
    <text evidence="10">The sequence shown here is derived from an EMBL/GenBank/DDBJ whole genome shotgun (WGS) entry which is preliminary data.</text>
</comment>
<dbReference type="CDD" id="cd06170">
    <property type="entry name" value="LuxR_C_like"/>
    <property type="match status" value="1"/>
</dbReference>
<dbReference type="Pfam" id="PF00196">
    <property type="entry name" value="GerE"/>
    <property type="match status" value="1"/>
</dbReference>
<dbReference type="GO" id="GO:0003677">
    <property type="term" value="F:DNA binding"/>
    <property type="evidence" value="ECO:0007669"/>
    <property type="project" value="UniProtKB-KW"/>
</dbReference>
<keyword evidence="4" id="KW-0238">DNA-binding</keyword>
<keyword evidence="3 5" id="KW-0597">Phosphoprotein</keyword>
<evidence type="ECO:0000313" key="10">
    <source>
        <dbReference type="EMBL" id="PSK90863.1"/>
    </source>
</evidence>
<evidence type="ECO:0000256" key="4">
    <source>
        <dbReference type="ARBA" id="ARBA00023125"/>
    </source>
</evidence>
<feature type="domain" description="Histidine kinase" evidence="8">
    <location>
        <begin position="156"/>
        <end position="371"/>
    </location>
</feature>
<feature type="domain" description="Response regulatory" evidence="9">
    <location>
        <begin position="405"/>
        <end position="520"/>
    </location>
</feature>
<evidence type="ECO:0000256" key="1">
    <source>
        <dbReference type="ARBA" id="ARBA00000085"/>
    </source>
</evidence>
<feature type="transmembrane region" description="Helical" evidence="6">
    <location>
        <begin position="12"/>
        <end position="29"/>
    </location>
</feature>
<protein>
    <recommendedName>
        <fullName evidence="2">histidine kinase</fullName>
        <ecNumber evidence="2">2.7.13.3</ecNumber>
    </recommendedName>
</protein>
<dbReference type="Pfam" id="PF02518">
    <property type="entry name" value="HATPase_c"/>
    <property type="match status" value="1"/>
</dbReference>
<name>A0A2P8D0W1_9BACT</name>
<proteinExistence type="predicted"/>
<dbReference type="SMART" id="SM00421">
    <property type="entry name" value="HTH_LUXR"/>
    <property type="match status" value="1"/>
</dbReference>
<dbReference type="InterPro" id="IPR003594">
    <property type="entry name" value="HATPase_dom"/>
</dbReference>
<keyword evidence="11" id="KW-1185">Reference proteome</keyword>
<dbReference type="InterPro" id="IPR000792">
    <property type="entry name" value="Tscrpt_reg_LuxR_C"/>
</dbReference>
<dbReference type="PROSITE" id="PS50110">
    <property type="entry name" value="RESPONSE_REGULATORY"/>
    <property type="match status" value="1"/>
</dbReference>
<organism evidence="10 11">
    <name type="scientific">Taibaiella chishuiensis</name>
    <dbReference type="NCBI Taxonomy" id="1434707"/>
    <lineage>
        <taxon>Bacteria</taxon>
        <taxon>Pseudomonadati</taxon>
        <taxon>Bacteroidota</taxon>
        <taxon>Chitinophagia</taxon>
        <taxon>Chitinophagales</taxon>
        <taxon>Chitinophagaceae</taxon>
        <taxon>Taibaiella</taxon>
    </lineage>
</organism>
<dbReference type="PROSITE" id="PS50109">
    <property type="entry name" value="HIS_KIN"/>
    <property type="match status" value="1"/>
</dbReference>
<dbReference type="InterPro" id="IPR011006">
    <property type="entry name" value="CheY-like_superfamily"/>
</dbReference>
<keyword evidence="10" id="KW-0808">Transferase</keyword>
<dbReference type="GO" id="GO:0000155">
    <property type="term" value="F:phosphorelay sensor kinase activity"/>
    <property type="evidence" value="ECO:0007669"/>
    <property type="project" value="TreeGrafter"/>
</dbReference>
<dbReference type="SUPFAM" id="SSF55874">
    <property type="entry name" value="ATPase domain of HSP90 chaperone/DNA topoisomerase II/histidine kinase"/>
    <property type="match status" value="1"/>
</dbReference>
<feature type="domain" description="HTH luxR-type" evidence="7">
    <location>
        <begin position="559"/>
        <end position="624"/>
    </location>
</feature>
<evidence type="ECO:0000259" key="7">
    <source>
        <dbReference type="PROSITE" id="PS50043"/>
    </source>
</evidence>
<evidence type="ECO:0000256" key="6">
    <source>
        <dbReference type="SAM" id="Phobius"/>
    </source>
</evidence>
<dbReference type="EMBL" id="PYGD01000007">
    <property type="protein sequence ID" value="PSK90863.1"/>
    <property type="molecule type" value="Genomic_DNA"/>
</dbReference>
<sequence>MGKYMSFSKEAILISTHHIYLFYTLLYCLKKFQIKPTQKFVISIVRFAMVIGVFHCVRILVNFRIFPMLSEAEGVEFYGLSARELAIKTIFWVTEFFIKSFAFFYFFKFEAKQVQLRKLLVESYEQKIALDANKVKAEKAEQVKAEYSRLETTFVNLVHETKTPLTIANNCISEHITKYGSSPELELGIKSLNKLGKDISNLFDIERFKRGKQIYQNDQICNVSEILTDNIALYAFYAKRKNIEITNSISENLYSFADPSAINRIANNLLENAIRYSNENTFIKVELSSDSNNLFFKIEDQGIGIEDEDLDKIFVPHLQLNKNKSNTQGLGIGLPLVKSIIEDLHGEILIINKKPDNERGVIVQITLKRAISYGQVPEFKVPEDGIIMDEPIEISNTFIGDQFPDLLIVEDNKELGSYILSKLGQEFNVKFALNGQDALQSLKNGIPDLIISDIMMDIMDGFEMAKIISENPSYNHIPIIFLTARNSEKDKLNGFALGAVDYLEKPFSLEILLQKVNSILSNREIRDQKLFNAAYRSMKSLIKTPEFVNNELPVDHFEANCRNFELTKTQQEIARMIIDGKSIKEIAEIRFISEGTADTHRKNIYAKVQVSSKMELHKKLTTSTLSAG</sequence>
<keyword evidence="6" id="KW-0812">Transmembrane</keyword>
<evidence type="ECO:0000256" key="2">
    <source>
        <dbReference type="ARBA" id="ARBA00012438"/>
    </source>
</evidence>
<dbReference type="InterPro" id="IPR004358">
    <property type="entry name" value="Sig_transdc_His_kin-like_C"/>
</dbReference>
<dbReference type="PROSITE" id="PS50043">
    <property type="entry name" value="HTH_LUXR_2"/>
    <property type="match status" value="1"/>
</dbReference>
<gene>
    <name evidence="10" type="ORF">B0I18_107275</name>
</gene>
<evidence type="ECO:0000256" key="3">
    <source>
        <dbReference type="ARBA" id="ARBA00022553"/>
    </source>
</evidence>
<dbReference type="PRINTS" id="PR00344">
    <property type="entry name" value="BCTRLSENSOR"/>
</dbReference>
<evidence type="ECO:0000313" key="11">
    <source>
        <dbReference type="Proteomes" id="UP000240572"/>
    </source>
</evidence>
<dbReference type="InterPro" id="IPR001789">
    <property type="entry name" value="Sig_transdc_resp-reg_receiver"/>
</dbReference>
<accession>A0A2P8D0W1</accession>
<comment type="catalytic activity">
    <reaction evidence="1">
        <text>ATP + protein L-histidine = ADP + protein N-phospho-L-histidine.</text>
        <dbReference type="EC" id="2.7.13.3"/>
    </reaction>
</comment>
<dbReference type="PANTHER" id="PTHR43547:SF2">
    <property type="entry name" value="HYBRID SIGNAL TRANSDUCTION HISTIDINE KINASE C"/>
    <property type="match status" value="1"/>
</dbReference>
<reference evidence="10 11" key="1">
    <citation type="submission" date="2018-03" db="EMBL/GenBank/DDBJ databases">
        <title>Genomic Encyclopedia of Type Strains, Phase III (KMG-III): the genomes of soil and plant-associated and newly described type strains.</title>
        <authorList>
            <person name="Whitman W."/>
        </authorList>
    </citation>
    <scope>NUCLEOTIDE SEQUENCE [LARGE SCALE GENOMIC DNA]</scope>
    <source>
        <strain evidence="10 11">CGMCC 1.12700</strain>
    </source>
</reference>
<dbReference type="Gene3D" id="3.30.565.10">
    <property type="entry name" value="Histidine kinase-like ATPase, C-terminal domain"/>
    <property type="match status" value="1"/>
</dbReference>
<dbReference type="InterPro" id="IPR016032">
    <property type="entry name" value="Sig_transdc_resp-reg_C-effctor"/>
</dbReference>
<dbReference type="Pfam" id="PF00072">
    <property type="entry name" value="Response_reg"/>
    <property type="match status" value="1"/>
</dbReference>
<keyword evidence="6" id="KW-1133">Transmembrane helix</keyword>
<keyword evidence="6" id="KW-0472">Membrane</keyword>
<dbReference type="SUPFAM" id="SSF52172">
    <property type="entry name" value="CheY-like"/>
    <property type="match status" value="1"/>
</dbReference>
<evidence type="ECO:0000256" key="5">
    <source>
        <dbReference type="PROSITE-ProRule" id="PRU00169"/>
    </source>
</evidence>
<feature type="modified residue" description="4-aspartylphosphate" evidence="5">
    <location>
        <position position="453"/>
    </location>
</feature>
<feature type="transmembrane region" description="Helical" evidence="6">
    <location>
        <begin position="41"/>
        <end position="65"/>
    </location>
</feature>
<dbReference type="CDD" id="cd17574">
    <property type="entry name" value="REC_OmpR"/>
    <property type="match status" value="1"/>
</dbReference>
<evidence type="ECO:0000259" key="9">
    <source>
        <dbReference type="PROSITE" id="PS50110"/>
    </source>
</evidence>